<evidence type="ECO:0000313" key="1">
    <source>
        <dbReference type="EMBL" id="QOX64510.1"/>
    </source>
</evidence>
<reference evidence="1" key="1">
    <citation type="submission" date="2019-08" db="EMBL/GenBank/DDBJ databases">
        <title>Genome sequence of Clostridiales bacterium MT110.</title>
        <authorList>
            <person name="Cao J."/>
        </authorList>
    </citation>
    <scope>NUCLEOTIDE SEQUENCE</scope>
    <source>
        <strain evidence="1">MT110</strain>
    </source>
</reference>
<accession>A0ACD1ADF8</accession>
<organism evidence="1 2">
    <name type="scientific">Anoxybacterium hadale</name>
    <dbReference type="NCBI Taxonomy" id="3408580"/>
    <lineage>
        <taxon>Bacteria</taxon>
        <taxon>Bacillati</taxon>
        <taxon>Bacillota</taxon>
        <taxon>Clostridia</taxon>
        <taxon>Peptostreptococcales</taxon>
        <taxon>Anaerovoracaceae</taxon>
        <taxon>Anoxybacterium</taxon>
    </lineage>
</organism>
<name>A0ACD1ADF8_9FIRM</name>
<keyword evidence="2" id="KW-1185">Reference proteome</keyword>
<sequence length="398" mass="44209">MFKLKKLVAVFLAITLVFSLAACGGKKASSEGGKAEGELTEWEKSSQILNMDQTEAELYELAKEEGTVTLYSISSRCTKVAEAFMAKYPGVECIPFDIKHNELLEKVTREHEAGQNIADVVHAKDLDGTLYNEYVLNKIFYNYLPTEIASKIDDSLKETQTPLYIELVQLFYNEEANPNGAPIKNIWEITQPQWKGRIMMQNPLDDISWGSWITGFCVGDTPQQLADAYKELTGEELQLSDGVENAGYEFLKRLHANNPIYASSSDEIAEAVGTKGQTNPPIGFCSSSKIRKNEDNGWCLVPINLIPNTGIPAVNTLHIVEGSQHPNAAKLLVRFMLGGTDGDISGYKPFNTLGGWPVRDDIEPAEGSTPYKELNVAGFDSKVIYTYINTVRDFWQLL</sequence>
<evidence type="ECO:0000313" key="2">
    <source>
        <dbReference type="Proteomes" id="UP000594014"/>
    </source>
</evidence>
<protein>
    <submittedName>
        <fullName evidence="1">ABC transporter substrate-binding protein</fullName>
    </submittedName>
</protein>
<gene>
    <name evidence="1" type="ORF">FRZ06_14750</name>
</gene>
<dbReference type="EMBL" id="CP042469">
    <property type="protein sequence ID" value="QOX64510.1"/>
    <property type="molecule type" value="Genomic_DNA"/>
</dbReference>
<dbReference type="Proteomes" id="UP000594014">
    <property type="component" value="Chromosome"/>
</dbReference>
<proteinExistence type="predicted"/>